<dbReference type="PANTHER" id="PTHR21824:SF3">
    <property type="entry name" value="DUF5683 DOMAIN-CONTAINING PROTEIN"/>
    <property type="match status" value="1"/>
</dbReference>
<keyword evidence="1" id="KW-1133">Transmembrane helix</keyword>
<dbReference type="PANTHER" id="PTHR21824">
    <property type="entry name" value="TRANSMEMBRANE PROTEIN 177"/>
    <property type="match status" value="1"/>
</dbReference>
<dbReference type="STRING" id="103827.A0A0N5D2X6"/>
<protein>
    <submittedName>
        <fullName evidence="4">Transmembrane protein</fullName>
    </submittedName>
</protein>
<evidence type="ECO:0000313" key="4">
    <source>
        <dbReference type="WBParaSite" id="TCLT_0000725701-mRNA-1"/>
    </source>
</evidence>
<dbReference type="OrthoDB" id="110174at2759"/>
<dbReference type="Proteomes" id="UP000276776">
    <property type="component" value="Unassembled WGS sequence"/>
</dbReference>
<evidence type="ECO:0000313" key="3">
    <source>
        <dbReference type="Proteomes" id="UP000276776"/>
    </source>
</evidence>
<reference evidence="4" key="1">
    <citation type="submission" date="2017-02" db="UniProtKB">
        <authorList>
            <consortium name="WormBaseParasite"/>
        </authorList>
    </citation>
    <scope>IDENTIFICATION</scope>
</reference>
<feature type="transmembrane region" description="Helical" evidence="1">
    <location>
        <begin position="163"/>
        <end position="186"/>
    </location>
</feature>
<evidence type="ECO:0000256" key="1">
    <source>
        <dbReference type="SAM" id="Phobius"/>
    </source>
</evidence>
<keyword evidence="3" id="KW-1185">Reference proteome</keyword>
<sequence>MRKWEKRMLQLAAAIGTAAYPTGMIAFHARLISFGRKHIEYDVPDEIVDLVESELDKLDNLLLKVNTKIAVTDSLNPEWRGGFYLRHGFELFLPIRAVAKSVSELPKMNRISIINSAGTFSSKQKTVNTATAAAKNIFNDYLLSEAARRFIIRRELLRANRRSFVLGPIFIWILLSSIVSLLFILMMRFGRAISYGTVAVSIPVTVFTFRQALRDFVSYSEKILDHDAYSDSSEYMEGAREYLASSVATNLKIRQALQDWNSEFIKPNGDSVGDAWPYSKRLEELEDFDKKKKQRSK</sequence>
<name>A0A0N5D2X6_THECL</name>
<organism evidence="4">
    <name type="scientific">Thelazia callipaeda</name>
    <name type="common">Oriental eyeworm</name>
    <name type="synonym">Parasitic nematode</name>
    <dbReference type="NCBI Taxonomy" id="103827"/>
    <lineage>
        <taxon>Eukaryota</taxon>
        <taxon>Metazoa</taxon>
        <taxon>Ecdysozoa</taxon>
        <taxon>Nematoda</taxon>
        <taxon>Chromadorea</taxon>
        <taxon>Rhabditida</taxon>
        <taxon>Spirurina</taxon>
        <taxon>Spiruromorpha</taxon>
        <taxon>Thelazioidea</taxon>
        <taxon>Thelaziidae</taxon>
        <taxon>Thelazia</taxon>
    </lineage>
</organism>
<keyword evidence="1" id="KW-0812">Transmembrane</keyword>
<dbReference type="WBParaSite" id="TCLT_0000725701-mRNA-1">
    <property type="protein sequence ID" value="TCLT_0000725701-mRNA-1"/>
    <property type="gene ID" value="TCLT_0000725701"/>
</dbReference>
<evidence type="ECO:0000313" key="2">
    <source>
        <dbReference type="EMBL" id="VDN04684.1"/>
    </source>
</evidence>
<gene>
    <name evidence="2" type="ORF">TCLT_LOCUS7246</name>
</gene>
<dbReference type="InterPro" id="IPR026620">
    <property type="entry name" value="TMEM177"/>
</dbReference>
<dbReference type="EMBL" id="UYYF01004489">
    <property type="protein sequence ID" value="VDN04684.1"/>
    <property type="molecule type" value="Genomic_DNA"/>
</dbReference>
<proteinExistence type="predicted"/>
<dbReference type="AlphaFoldDB" id="A0A0N5D2X6"/>
<accession>A0A0N5D2X6</accession>
<dbReference type="OMA" id="EWRGGFY"/>
<dbReference type="GO" id="GO:0016020">
    <property type="term" value="C:membrane"/>
    <property type="evidence" value="ECO:0007669"/>
    <property type="project" value="TreeGrafter"/>
</dbReference>
<reference evidence="2 3" key="2">
    <citation type="submission" date="2018-11" db="EMBL/GenBank/DDBJ databases">
        <authorList>
            <consortium name="Pathogen Informatics"/>
        </authorList>
    </citation>
    <scope>NUCLEOTIDE SEQUENCE [LARGE SCALE GENOMIC DNA]</scope>
</reference>
<keyword evidence="1" id="KW-0472">Membrane</keyword>